<feature type="transmembrane region" description="Helical" evidence="9">
    <location>
        <begin position="221"/>
        <end position="243"/>
    </location>
</feature>
<organism evidence="10 11">
    <name type="scientific">Brachybacterium ginsengisoli</name>
    <dbReference type="NCBI Taxonomy" id="1331682"/>
    <lineage>
        <taxon>Bacteria</taxon>
        <taxon>Bacillati</taxon>
        <taxon>Actinomycetota</taxon>
        <taxon>Actinomycetes</taxon>
        <taxon>Micrococcales</taxon>
        <taxon>Dermabacteraceae</taxon>
        <taxon>Brachybacterium</taxon>
    </lineage>
</organism>
<dbReference type="FunFam" id="1.10.3470.10:FF:000001">
    <property type="entry name" value="Vitamin B12 ABC transporter permease BtuC"/>
    <property type="match status" value="1"/>
</dbReference>
<dbReference type="Proteomes" id="UP000217889">
    <property type="component" value="Chromosome"/>
</dbReference>
<name>A0A291GWU4_9MICO</name>
<feature type="transmembrane region" description="Helical" evidence="9">
    <location>
        <begin position="176"/>
        <end position="200"/>
    </location>
</feature>
<feature type="transmembrane region" description="Helical" evidence="9">
    <location>
        <begin position="92"/>
        <end position="110"/>
    </location>
</feature>
<accession>A0A291GWU4</accession>
<evidence type="ECO:0000313" key="10">
    <source>
        <dbReference type="EMBL" id="ATG54691.1"/>
    </source>
</evidence>
<reference evidence="10 11" key="1">
    <citation type="journal article" date="2014" name="Int. J. Syst. Evol. Microbiol.">
        <title>Brachybacterium ginsengisoli sp. nov., isolated from soil of a ginseng field.</title>
        <authorList>
            <person name="Hoang V.A."/>
            <person name="Kim Y.J."/>
            <person name="Nguyen N.L."/>
            <person name="Yang D.C."/>
        </authorList>
    </citation>
    <scope>NUCLEOTIDE SEQUENCE [LARGE SCALE GENOMIC DNA]</scope>
    <source>
        <strain evidence="10 11">DCY80</strain>
    </source>
</reference>
<evidence type="ECO:0000256" key="1">
    <source>
        <dbReference type="ARBA" id="ARBA00004651"/>
    </source>
</evidence>
<feature type="transmembrane region" description="Helical" evidence="9">
    <location>
        <begin position="65"/>
        <end position="85"/>
    </location>
</feature>
<feature type="transmembrane region" description="Helical" evidence="9">
    <location>
        <begin position="270"/>
        <end position="300"/>
    </location>
</feature>
<evidence type="ECO:0000256" key="7">
    <source>
        <dbReference type="ARBA" id="ARBA00023136"/>
    </source>
</evidence>
<feature type="transmembrane region" description="Helical" evidence="9">
    <location>
        <begin position="148"/>
        <end position="170"/>
    </location>
</feature>
<dbReference type="Gene3D" id="1.10.3470.10">
    <property type="entry name" value="ABC transporter involved in vitamin B12 uptake, BtuC"/>
    <property type="match status" value="1"/>
</dbReference>
<dbReference type="EMBL" id="CP023564">
    <property type="protein sequence ID" value="ATG54691.1"/>
    <property type="molecule type" value="Genomic_DNA"/>
</dbReference>
<comment type="subcellular location">
    <subcellularLocation>
        <location evidence="1">Cell membrane</location>
        <topology evidence="1">Multi-pass membrane protein</topology>
    </subcellularLocation>
</comment>
<protein>
    <submittedName>
        <fullName evidence="10">Iron ABC transporter permease</fullName>
    </submittedName>
</protein>
<feature type="transmembrane region" description="Helical" evidence="9">
    <location>
        <begin position="336"/>
        <end position="359"/>
    </location>
</feature>
<dbReference type="GO" id="GO:0005886">
    <property type="term" value="C:plasma membrane"/>
    <property type="evidence" value="ECO:0007669"/>
    <property type="project" value="UniProtKB-SubCell"/>
</dbReference>
<feature type="transmembrane region" description="Helical" evidence="9">
    <location>
        <begin position="122"/>
        <end position="141"/>
    </location>
</feature>
<dbReference type="SUPFAM" id="SSF81345">
    <property type="entry name" value="ABC transporter involved in vitamin B12 uptake, BtuC"/>
    <property type="match status" value="1"/>
</dbReference>
<feature type="compositionally biased region" description="Low complexity" evidence="8">
    <location>
        <begin position="9"/>
        <end position="22"/>
    </location>
</feature>
<evidence type="ECO:0000313" key="11">
    <source>
        <dbReference type="Proteomes" id="UP000217889"/>
    </source>
</evidence>
<feature type="transmembrane region" description="Helical" evidence="9">
    <location>
        <begin position="312"/>
        <end position="330"/>
    </location>
</feature>
<dbReference type="OrthoDB" id="9782305at2"/>
<sequence>MTAALENRPGTADAPAPGGAPAARNHERRKLLVLAAGLVLSAAALVASVTIGTAGVGVGDVLRSIQVSLFGGTISADFASTYSVITQLRLPRVLLAFTAGAALSVSGVLMQGLLRNPLVSPFTLGVSPAAAFGAALVITLAGTNQLPAWATIAGAMVMALAVSALVLGIATARRMAVATLLLLGIAMTQIFEALTSALQFTANENTLQAIIRWTFGSVNDAVWSDVLIVGVLTLVAIPVTLFFSKDLNAIAFAGDDAARSFGVNVGPVRIGLIALSVALAAVVVSFCGIIGFVGLVGPHIARLAIGADHRHLLPFAALSGGLLLLVADAVGRTVIAPAVVPVGIVVAFIGGPVFIYLILTRRNTLK</sequence>
<dbReference type="InterPro" id="IPR000522">
    <property type="entry name" value="ABC_transptr_permease_BtuC"/>
</dbReference>
<feature type="transmembrane region" description="Helical" evidence="9">
    <location>
        <begin position="31"/>
        <end position="53"/>
    </location>
</feature>
<dbReference type="CDD" id="cd06550">
    <property type="entry name" value="TM_ABC_iron-siderophores_like"/>
    <property type="match status" value="1"/>
</dbReference>
<dbReference type="KEGG" id="bgg:CFK41_07865"/>
<evidence type="ECO:0000256" key="2">
    <source>
        <dbReference type="ARBA" id="ARBA00007935"/>
    </source>
</evidence>
<dbReference type="GO" id="GO:0022857">
    <property type="term" value="F:transmembrane transporter activity"/>
    <property type="evidence" value="ECO:0007669"/>
    <property type="project" value="InterPro"/>
</dbReference>
<keyword evidence="11" id="KW-1185">Reference proteome</keyword>
<keyword evidence="7 9" id="KW-0472">Membrane</keyword>
<feature type="region of interest" description="Disordered" evidence="8">
    <location>
        <begin position="1"/>
        <end position="22"/>
    </location>
</feature>
<gene>
    <name evidence="10" type="ORF">CFK41_07865</name>
</gene>
<dbReference type="GO" id="GO:0033214">
    <property type="term" value="P:siderophore-iron import into cell"/>
    <property type="evidence" value="ECO:0007669"/>
    <property type="project" value="TreeGrafter"/>
</dbReference>
<proteinExistence type="inferred from homology"/>
<dbReference type="InterPro" id="IPR037294">
    <property type="entry name" value="ABC_BtuC-like"/>
</dbReference>
<keyword evidence="3" id="KW-0813">Transport</keyword>
<dbReference type="Pfam" id="PF01032">
    <property type="entry name" value="FecCD"/>
    <property type="match status" value="1"/>
</dbReference>
<evidence type="ECO:0000256" key="9">
    <source>
        <dbReference type="SAM" id="Phobius"/>
    </source>
</evidence>
<comment type="similarity">
    <text evidence="2">Belongs to the binding-protein-dependent transport system permease family. FecCD subfamily.</text>
</comment>
<evidence type="ECO:0000256" key="8">
    <source>
        <dbReference type="SAM" id="MobiDB-lite"/>
    </source>
</evidence>
<dbReference type="RefSeq" id="WP_096799156.1">
    <property type="nucleotide sequence ID" value="NZ_CP023564.1"/>
</dbReference>
<keyword evidence="5 9" id="KW-0812">Transmembrane</keyword>
<dbReference type="PANTHER" id="PTHR30472:SF25">
    <property type="entry name" value="ABC TRANSPORTER PERMEASE PROTEIN MJ0876-RELATED"/>
    <property type="match status" value="1"/>
</dbReference>
<dbReference type="PANTHER" id="PTHR30472">
    <property type="entry name" value="FERRIC ENTEROBACTIN TRANSPORT SYSTEM PERMEASE PROTEIN"/>
    <property type="match status" value="1"/>
</dbReference>
<evidence type="ECO:0000256" key="4">
    <source>
        <dbReference type="ARBA" id="ARBA00022475"/>
    </source>
</evidence>
<keyword evidence="6 9" id="KW-1133">Transmembrane helix</keyword>
<dbReference type="AlphaFoldDB" id="A0A291GWU4"/>
<keyword evidence="4" id="KW-1003">Cell membrane</keyword>
<evidence type="ECO:0000256" key="5">
    <source>
        <dbReference type="ARBA" id="ARBA00022692"/>
    </source>
</evidence>
<evidence type="ECO:0000256" key="3">
    <source>
        <dbReference type="ARBA" id="ARBA00022448"/>
    </source>
</evidence>
<evidence type="ECO:0000256" key="6">
    <source>
        <dbReference type="ARBA" id="ARBA00022989"/>
    </source>
</evidence>